<evidence type="ECO:0000256" key="1">
    <source>
        <dbReference type="ARBA" id="ARBA00010692"/>
    </source>
</evidence>
<keyword evidence="5" id="KW-1185">Reference proteome</keyword>
<dbReference type="EMBL" id="QYRT01000002">
    <property type="protein sequence ID" value="TIH40713.1"/>
    <property type="molecule type" value="Genomic_DNA"/>
</dbReference>
<dbReference type="PANTHER" id="PTHR34295:SF1">
    <property type="entry name" value="BIOTIN TRANSPORTER BIOY"/>
    <property type="match status" value="1"/>
</dbReference>
<dbReference type="PANTHER" id="PTHR34295">
    <property type="entry name" value="BIOTIN TRANSPORTER BIOY"/>
    <property type="match status" value="1"/>
</dbReference>
<evidence type="ECO:0000313" key="5">
    <source>
        <dbReference type="Proteomes" id="UP000306192"/>
    </source>
</evidence>
<dbReference type="RefSeq" id="WP_136640484.1">
    <property type="nucleotide sequence ID" value="NZ_QYRT01000002.1"/>
</dbReference>
<keyword evidence="2" id="KW-0813">Transport</keyword>
<feature type="transmembrane region" description="Helical" evidence="3">
    <location>
        <begin position="132"/>
        <end position="154"/>
    </location>
</feature>
<comment type="similarity">
    <text evidence="1 2">Belongs to the BioY family.</text>
</comment>
<keyword evidence="2" id="KW-1003">Cell membrane</keyword>
<name>A0A4T2C8E4_9MICO</name>
<evidence type="ECO:0000256" key="2">
    <source>
        <dbReference type="PIRNR" id="PIRNR016661"/>
    </source>
</evidence>
<dbReference type="GO" id="GO:0015225">
    <property type="term" value="F:biotin transmembrane transporter activity"/>
    <property type="evidence" value="ECO:0007669"/>
    <property type="project" value="UniProtKB-UniRule"/>
</dbReference>
<feature type="transmembrane region" description="Helical" evidence="3">
    <location>
        <begin position="95"/>
        <end position="120"/>
    </location>
</feature>
<keyword evidence="3" id="KW-1133">Transmembrane helix</keyword>
<gene>
    <name evidence="4" type="ORF">D4765_01665</name>
</gene>
<dbReference type="Gene3D" id="1.10.1760.20">
    <property type="match status" value="1"/>
</dbReference>
<dbReference type="OrthoDB" id="1496139at2"/>
<dbReference type="Proteomes" id="UP000306192">
    <property type="component" value="Unassembled WGS sequence"/>
</dbReference>
<dbReference type="InterPro" id="IPR003784">
    <property type="entry name" value="BioY"/>
</dbReference>
<keyword evidence="2 3" id="KW-0472">Membrane</keyword>
<proteinExistence type="inferred from homology"/>
<dbReference type="PIRSF" id="PIRSF016661">
    <property type="entry name" value="BioY"/>
    <property type="match status" value="1"/>
</dbReference>
<keyword evidence="3" id="KW-0812">Transmembrane</keyword>
<reference evidence="4 5" key="1">
    <citation type="journal article" date="2019" name="Microorganisms">
        <title>Systematic Affiliation and Genome Analysis of Subtercola vilae DB165(T) with Particular Emphasis on Cold Adaptation of an Isolate from a High-Altitude Cold Volcano Lake.</title>
        <authorList>
            <person name="Villalobos A.S."/>
            <person name="Wiese J."/>
            <person name="Imhoff J.F."/>
            <person name="Dorador C."/>
            <person name="Keller A."/>
            <person name="Hentschel U."/>
        </authorList>
    </citation>
    <scope>NUCLEOTIDE SEQUENCE [LARGE SCALE GENOMIC DNA]</scope>
    <source>
        <strain evidence="4 5">DB165</strain>
    </source>
</reference>
<sequence>MSNSTLAHTRPTLADRVIPRSLVTDAALVLGGAAFTGILAQLAIPLWPVPITGQTLAVLLVGSSLGMLRGALAMVVYAVIGIIGVPWFSEGSSGVHIIAGPTGGYIIGFIAAAALTGWVAQRAWDHKFVGAFISFAGGTIVTFAIGMAWLAAVLGLNLQQTLNGGLYPFIVGGIVKAVIAAALIPLAWKFVTRFAKK</sequence>
<feature type="transmembrane region" description="Helical" evidence="3">
    <location>
        <begin position="166"/>
        <end position="188"/>
    </location>
</feature>
<feature type="transmembrane region" description="Helical" evidence="3">
    <location>
        <begin position="56"/>
        <end position="89"/>
    </location>
</feature>
<organism evidence="4 5">
    <name type="scientific">Subtercola vilae</name>
    <dbReference type="NCBI Taxonomy" id="2056433"/>
    <lineage>
        <taxon>Bacteria</taxon>
        <taxon>Bacillati</taxon>
        <taxon>Actinomycetota</taxon>
        <taxon>Actinomycetes</taxon>
        <taxon>Micrococcales</taxon>
        <taxon>Microbacteriaceae</taxon>
        <taxon>Subtercola</taxon>
    </lineage>
</organism>
<protein>
    <recommendedName>
        <fullName evidence="2">Biotin transporter</fullName>
    </recommendedName>
</protein>
<accession>A0A4T2C8E4</accession>
<comment type="subcellular location">
    <subcellularLocation>
        <location evidence="2">Cell membrane</location>
        <topology evidence="2">Multi-pass membrane protein</topology>
    </subcellularLocation>
</comment>
<comment type="caution">
    <text evidence="4">The sequence shown here is derived from an EMBL/GenBank/DDBJ whole genome shotgun (WGS) entry which is preliminary data.</text>
</comment>
<dbReference type="Pfam" id="PF02632">
    <property type="entry name" value="BioY"/>
    <property type="match status" value="1"/>
</dbReference>
<evidence type="ECO:0000313" key="4">
    <source>
        <dbReference type="EMBL" id="TIH40713.1"/>
    </source>
</evidence>
<dbReference type="AlphaFoldDB" id="A0A4T2C8E4"/>
<dbReference type="GO" id="GO:0005886">
    <property type="term" value="C:plasma membrane"/>
    <property type="evidence" value="ECO:0007669"/>
    <property type="project" value="UniProtKB-SubCell"/>
</dbReference>
<evidence type="ECO:0000256" key="3">
    <source>
        <dbReference type="SAM" id="Phobius"/>
    </source>
</evidence>